<sequence length="243" mass="27169">MISGHFRLGSLLLANVKIYKHIPGIGNSPPDRLSDLMKTGARPLQARVDVTESPTSGTSSSSDDNRFSDLGFADWDGIRPEHVQDLTYLEVGCHKHNVGFPSLVSKSRQLFGDDLLPALTELCIECSNDPLLFSDLFSQLTSATSLRILHIYDEASSSIHAEEQRIPAALLCRHVFPIRFELLCWQQSQWIGTSYFRFLPDDLENERSIHPAAARMGKIGRLQAVPERTALIQVSKDGVWHDM</sequence>
<evidence type="ECO:0000313" key="3">
    <source>
        <dbReference type="Proteomes" id="UP000077684"/>
    </source>
</evidence>
<protein>
    <submittedName>
        <fullName evidence="2">Uncharacterized protein</fullName>
    </submittedName>
</protein>
<organism evidence="2 3">
    <name type="scientific">Tilletia controversa</name>
    <name type="common">dwarf bunt fungus</name>
    <dbReference type="NCBI Taxonomy" id="13291"/>
    <lineage>
        <taxon>Eukaryota</taxon>
        <taxon>Fungi</taxon>
        <taxon>Dikarya</taxon>
        <taxon>Basidiomycota</taxon>
        <taxon>Ustilaginomycotina</taxon>
        <taxon>Exobasidiomycetes</taxon>
        <taxon>Tilletiales</taxon>
        <taxon>Tilletiaceae</taxon>
        <taxon>Tilletia</taxon>
    </lineage>
</organism>
<keyword evidence="3" id="KW-1185">Reference proteome</keyword>
<reference evidence="2" key="1">
    <citation type="submission" date="2016-04" db="EMBL/GenBank/DDBJ databases">
        <authorList>
            <person name="Nguyen H.D."/>
            <person name="Samba Siva P."/>
            <person name="Cullis J."/>
            <person name="Levesque C.A."/>
            <person name="Hambleton S."/>
        </authorList>
    </citation>
    <scope>NUCLEOTIDE SEQUENCE</scope>
    <source>
        <strain evidence="2">DAOMC 236426</strain>
    </source>
</reference>
<reference evidence="2" key="2">
    <citation type="journal article" date="2019" name="IMA Fungus">
        <title>Genome sequencing and comparison of five Tilletia species to identify candidate genes for the detection of regulated species infecting wheat.</title>
        <authorList>
            <person name="Nguyen H.D.T."/>
            <person name="Sultana T."/>
            <person name="Kesanakurti P."/>
            <person name="Hambleton S."/>
        </authorList>
    </citation>
    <scope>NUCLEOTIDE SEQUENCE</scope>
    <source>
        <strain evidence="2">DAOMC 236426</strain>
    </source>
</reference>
<gene>
    <name evidence="2" type="ORF">A4X06_0g3125</name>
</gene>
<feature type="region of interest" description="Disordered" evidence="1">
    <location>
        <begin position="44"/>
        <end position="65"/>
    </location>
</feature>
<name>A0A8X7SYG2_9BASI</name>
<dbReference type="EMBL" id="LWDE02000270">
    <property type="protein sequence ID" value="KAE8249670.1"/>
    <property type="molecule type" value="Genomic_DNA"/>
</dbReference>
<accession>A0A8X7SYG2</accession>
<feature type="compositionally biased region" description="Low complexity" evidence="1">
    <location>
        <begin position="51"/>
        <end position="62"/>
    </location>
</feature>
<proteinExistence type="predicted"/>
<evidence type="ECO:0000256" key="1">
    <source>
        <dbReference type="SAM" id="MobiDB-lite"/>
    </source>
</evidence>
<evidence type="ECO:0000313" key="2">
    <source>
        <dbReference type="EMBL" id="KAE8249670.1"/>
    </source>
</evidence>
<dbReference type="AlphaFoldDB" id="A0A8X7SYG2"/>
<dbReference type="Proteomes" id="UP000077684">
    <property type="component" value="Unassembled WGS sequence"/>
</dbReference>
<comment type="caution">
    <text evidence="2">The sequence shown here is derived from an EMBL/GenBank/DDBJ whole genome shotgun (WGS) entry which is preliminary data.</text>
</comment>